<dbReference type="Pfam" id="PF00953">
    <property type="entry name" value="Glycos_transf_4"/>
    <property type="match status" value="1"/>
</dbReference>
<evidence type="ECO:0000256" key="6">
    <source>
        <dbReference type="ARBA" id="ARBA00023136"/>
    </source>
</evidence>
<dbReference type="AlphaFoldDB" id="A0A4R3JVG6"/>
<organism evidence="9 10">
    <name type="scientific">Sulfuritortus calidifontis</name>
    <dbReference type="NCBI Taxonomy" id="1914471"/>
    <lineage>
        <taxon>Bacteria</taxon>
        <taxon>Pseudomonadati</taxon>
        <taxon>Pseudomonadota</taxon>
        <taxon>Betaproteobacteria</taxon>
        <taxon>Nitrosomonadales</taxon>
        <taxon>Thiobacillaceae</taxon>
        <taxon>Sulfuritortus</taxon>
    </lineage>
</organism>
<feature type="transmembrane region" description="Helical" evidence="8">
    <location>
        <begin position="101"/>
        <end position="119"/>
    </location>
</feature>
<feature type="transmembrane region" description="Helical" evidence="8">
    <location>
        <begin position="71"/>
        <end position="89"/>
    </location>
</feature>
<keyword evidence="2" id="KW-1003">Cell membrane</keyword>
<dbReference type="GO" id="GO:0016780">
    <property type="term" value="F:phosphotransferase activity, for other substituted phosphate groups"/>
    <property type="evidence" value="ECO:0007669"/>
    <property type="project" value="InterPro"/>
</dbReference>
<reference evidence="9 10" key="1">
    <citation type="submission" date="2019-03" db="EMBL/GenBank/DDBJ databases">
        <title>Genomic Encyclopedia of Type Strains, Phase IV (KMG-IV): sequencing the most valuable type-strain genomes for metagenomic binning, comparative biology and taxonomic classification.</title>
        <authorList>
            <person name="Goeker M."/>
        </authorList>
    </citation>
    <scope>NUCLEOTIDE SEQUENCE [LARGE SCALE GENOMIC DNA]</scope>
    <source>
        <strain evidence="9 10">DSM 103923</strain>
    </source>
</reference>
<keyword evidence="5 8" id="KW-1133">Transmembrane helix</keyword>
<dbReference type="GO" id="GO:0009103">
    <property type="term" value="P:lipopolysaccharide biosynthetic process"/>
    <property type="evidence" value="ECO:0007669"/>
    <property type="project" value="TreeGrafter"/>
</dbReference>
<dbReference type="InterPro" id="IPR000715">
    <property type="entry name" value="Glycosyl_transferase_4"/>
</dbReference>
<feature type="transmembrane region" description="Helical" evidence="8">
    <location>
        <begin position="284"/>
        <end position="312"/>
    </location>
</feature>
<dbReference type="PROSITE" id="PS01348">
    <property type="entry name" value="MRAY_2"/>
    <property type="match status" value="1"/>
</dbReference>
<keyword evidence="10" id="KW-1185">Reference proteome</keyword>
<evidence type="ECO:0000256" key="8">
    <source>
        <dbReference type="SAM" id="Phobius"/>
    </source>
</evidence>
<name>A0A4R3JVG6_9PROT</name>
<evidence type="ECO:0000256" key="4">
    <source>
        <dbReference type="ARBA" id="ARBA00022692"/>
    </source>
</evidence>
<keyword evidence="7" id="KW-0479">Metal-binding</keyword>
<accession>A0A4R3JVG6</accession>
<dbReference type="GO" id="GO:0005886">
    <property type="term" value="C:plasma membrane"/>
    <property type="evidence" value="ECO:0007669"/>
    <property type="project" value="UniProtKB-SubCell"/>
</dbReference>
<feature type="transmembrane region" description="Helical" evidence="8">
    <location>
        <begin position="49"/>
        <end position="65"/>
    </location>
</feature>
<keyword evidence="3 9" id="KW-0808">Transferase</keyword>
<dbReference type="CDD" id="cd06853">
    <property type="entry name" value="GT_WecA_like"/>
    <property type="match status" value="1"/>
</dbReference>
<feature type="transmembrane region" description="Helical" evidence="8">
    <location>
        <begin position="6"/>
        <end position="28"/>
    </location>
</feature>
<dbReference type="OrthoDB" id="9783652at2"/>
<dbReference type="RefSeq" id="WP_126463691.1">
    <property type="nucleotide sequence ID" value="NZ_AP018721.1"/>
</dbReference>
<sequence>MIPHPPWQLALLAGVVTALFILLLARFAKRLSLLDTPHGHKQHKQQTPVVGGIALALGFFISAGIGGYWPAVSPAFWLASAMLLATGVLDDMREFGSRPKFIIQIAGALMMVYWAGGLLTDLGDLFGFGYVQLGWAAVPFTVFGVIGVINAINMIDGIDGLAGALGLASLLGFAVIAQSAGLAGQAELILLLAATLVVFLGFNLRTPWRSQAAIFLGNAGSLFLGFVLAWYAVTFASPSTGLMQPVTALWLLAIPLFDAVRMTGKRLCRGRNPFAADREHLHHLLMGLGMPVSRVVPLVLVVHCGFIALGLANEFWLHWPAHGMYLGFLLVFAGYVVLLRWIQARLAVDPTTGFPPPGCNRLKNNNIRVKSS</sequence>
<evidence type="ECO:0000256" key="1">
    <source>
        <dbReference type="ARBA" id="ARBA00004651"/>
    </source>
</evidence>
<feature type="transmembrane region" description="Helical" evidence="8">
    <location>
        <begin position="245"/>
        <end position="263"/>
    </location>
</feature>
<feature type="transmembrane region" description="Helical" evidence="8">
    <location>
        <begin position="125"/>
        <end position="149"/>
    </location>
</feature>
<evidence type="ECO:0000256" key="3">
    <source>
        <dbReference type="ARBA" id="ARBA00022679"/>
    </source>
</evidence>
<feature type="binding site" evidence="7">
    <location>
        <position position="153"/>
    </location>
    <ligand>
        <name>Mg(2+)</name>
        <dbReference type="ChEBI" id="CHEBI:18420"/>
    </ligand>
</feature>
<protein>
    <submittedName>
        <fullName evidence="9">UDP-GlcNAc:undecaprenyl-phosphate GlcNAc-1-phosphate transferase</fullName>
    </submittedName>
</protein>
<feature type="transmembrane region" description="Helical" evidence="8">
    <location>
        <begin position="188"/>
        <end position="205"/>
    </location>
</feature>
<evidence type="ECO:0000313" key="10">
    <source>
        <dbReference type="Proteomes" id="UP000295135"/>
    </source>
</evidence>
<dbReference type="EMBL" id="SLZY01000007">
    <property type="protein sequence ID" value="TCS71923.1"/>
    <property type="molecule type" value="Genomic_DNA"/>
</dbReference>
<gene>
    <name evidence="9" type="ORF">EDC61_10761</name>
</gene>
<evidence type="ECO:0000256" key="2">
    <source>
        <dbReference type="ARBA" id="ARBA00022475"/>
    </source>
</evidence>
<dbReference type="InterPro" id="IPR018480">
    <property type="entry name" value="PNAcMuramoyl-5peptid_Trfase_CS"/>
</dbReference>
<evidence type="ECO:0000256" key="7">
    <source>
        <dbReference type="PIRSR" id="PIRSR600715-1"/>
    </source>
</evidence>
<dbReference type="GO" id="GO:0044038">
    <property type="term" value="P:cell wall macromolecule biosynthetic process"/>
    <property type="evidence" value="ECO:0007669"/>
    <property type="project" value="TreeGrafter"/>
</dbReference>
<comment type="subcellular location">
    <subcellularLocation>
        <location evidence="1">Cell membrane</location>
        <topology evidence="1">Multi-pass membrane protein</topology>
    </subcellularLocation>
</comment>
<dbReference type="GO" id="GO:0071555">
    <property type="term" value="P:cell wall organization"/>
    <property type="evidence" value="ECO:0007669"/>
    <property type="project" value="TreeGrafter"/>
</dbReference>
<feature type="transmembrane region" description="Helical" evidence="8">
    <location>
        <begin position="324"/>
        <end position="342"/>
    </location>
</feature>
<comment type="caution">
    <text evidence="9">The sequence shown here is derived from an EMBL/GenBank/DDBJ whole genome shotgun (WGS) entry which is preliminary data.</text>
</comment>
<proteinExistence type="predicted"/>
<comment type="cofactor">
    <cofactor evidence="7">
        <name>Mg(2+)</name>
        <dbReference type="ChEBI" id="CHEBI:18420"/>
    </cofactor>
</comment>
<dbReference type="Proteomes" id="UP000295135">
    <property type="component" value="Unassembled WGS sequence"/>
</dbReference>
<keyword evidence="6 8" id="KW-0472">Membrane</keyword>
<evidence type="ECO:0000256" key="5">
    <source>
        <dbReference type="ARBA" id="ARBA00022989"/>
    </source>
</evidence>
<dbReference type="PANTHER" id="PTHR22926:SF3">
    <property type="entry name" value="UNDECAPRENYL-PHOSPHATE ALPHA-N-ACETYLGLUCOSAMINYL 1-PHOSPHATE TRANSFERASE"/>
    <property type="match status" value="1"/>
</dbReference>
<dbReference type="PANTHER" id="PTHR22926">
    <property type="entry name" value="PHOSPHO-N-ACETYLMURAMOYL-PENTAPEPTIDE-TRANSFERASE"/>
    <property type="match status" value="1"/>
</dbReference>
<feature type="transmembrane region" description="Helical" evidence="8">
    <location>
        <begin position="212"/>
        <end position="233"/>
    </location>
</feature>
<evidence type="ECO:0000313" key="9">
    <source>
        <dbReference type="EMBL" id="TCS71923.1"/>
    </source>
</evidence>
<dbReference type="GO" id="GO:0046872">
    <property type="term" value="F:metal ion binding"/>
    <property type="evidence" value="ECO:0007669"/>
    <property type="project" value="UniProtKB-KW"/>
</dbReference>
<feature type="transmembrane region" description="Helical" evidence="8">
    <location>
        <begin position="161"/>
        <end position="182"/>
    </location>
</feature>
<keyword evidence="7" id="KW-0460">Magnesium</keyword>
<keyword evidence="4 8" id="KW-0812">Transmembrane</keyword>